<sequence>MADERHQKLAQVLVHYSLELKAGDRLLIQAPTAAFPLTREVFREAIRTGAYVVAVETLQPELTELLLREGSDEQLTYVSELDRLRVEQYTARLYVWGEENTRALSSVDPKRLALYQRARQALLSRRLEREASGEARWCGTLFPTHAYAQDAGMSLSSYEEFVFTAGMLDMPDPIGAWRRVYEEQQRIAAFLGQHDELHIVAPGTDLRLRVGGRQWINCAGKANFPDGEVFTGPIEDSVSGTIRFSYPAFYQGYAVEGLSLTFEEGRVVKATARTNQAFLEAMLDVDPGARTVGEVAFGLNYNIQRFTCNTLFDEKIGGTMHLALGASLPESGGRNQSTIHWDMVNDLREGRVYADGQLCYENGRFLI</sequence>
<evidence type="ECO:0000256" key="6">
    <source>
        <dbReference type="ARBA" id="ARBA00022670"/>
    </source>
</evidence>
<dbReference type="RefSeq" id="WP_112431525.1">
    <property type="nucleotide sequence ID" value="NZ_MCIF01000002.1"/>
</dbReference>
<evidence type="ECO:0000256" key="5">
    <source>
        <dbReference type="ARBA" id="ARBA00022438"/>
    </source>
</evidence>
<dbReference type="GO" id="GO:0004177">
    <property type="term" value="F:aminopeptidase activity"/>
    <property type="evidence" value="ECO:0007669"/>
    <property type="project" value="UniProtKB-KW"/>
</dbReference>
<gene>
    <name evidence="10" type="ORF">A4R35_17165</name>
</gene>
<name>A0A328VM17_9CHLR</name>
<dbReference type="EMBL" id="MCIF01000002">
    <property type="protein sequence ID" value="RAQ97272.1"/>
    <property type="molecule type" value="Genomic_DNA"/>
</dbReference>
<organism evidence="10 11">
    <name type="scientific">Thermogemmatispora tikiterensis</name>
    <dbReference type="NCBI Taxonomy" id="1825093"/>
    <lineage>
        <taxon>Bacteria</taxon>
        <taxon>Bacillati</taxon>
        <taxon>Chloroflexota</taxon>
        <taxon>Ktedonobacteria</taxon>
        <taxon>Thermogemmatisporales</taxon>
        <taxon>Thermogemmatisporaceae</taxon>
        <taxon>Thermogemmatispora</taxon>
    </lineage>
</organism>
<dbReference type="GO" id="GO:0046872">
    <property type="term" value="F:metal ion binding"/>
    <property type="evidence" value="ECO:0007669"/>
    <property type="project" value="UniProtKB-KW"/>
</dbReference>
<dbReference type="Gene3D" id="3.40.1830.10">
    <property type="entry name" value="Thermophilic metalloprotease (M29)"/>
    <property type="match status" value="1"/>
</dbReference>
<evidence type="ECO:0000256" key="9">
    <source>
        <dbReference type="ARBA" id="ARBA00023049"/>
    </source>
</evidence>
<comment type="cofactor">
    <cofactor evidence="1">
        <name>Co(2+)</name>
        <dbReference type="ChEBI" id="CHEBI:48828"/>
    </cofactor>
</comment>
<protein>
    <submittedName>
        <fullName evidence="10">Peptidase M29</fullName>
    </submittedName>
</protein>
<reference evidence="10 11" key="1">
    <citation type="submission" date="2016-08" db="EMBL/GenBank/DDBJ databases">
        <title>Analysis of Carbohydrate Active Enzymes in Thermogemmatispora T81 Reveals Carbohydrate Degradation Ability.</title>
        <authorList>
            <person name="Tomazini A."/>
            <person name="Lal S."/>
            <person name="Stott M."/>
            <person name="Henrissat B."/>
            <person name="Polikarpov I."/>
            <person name="Sparling R."/>
            <person name="Levin D.B."/>
        </authorList>
    </citation>
    <scope>NUCLEOTIDE SEQUENCE [LARGE SCALE GENOMIC DNA]</scope>
    <source>
        <strain evidence="10 11">T81</strain>
    </source>
</reference>
<dbReference type="InterPro" id="IPR052170">
    <property type="entry name" value="M29_Exopeptidase"/>
</dbReference>
<keyword evidence="11" id="KW-1185">Reference proteome</keyword>
<comment type="cofactor">
    <cofactor evidence="3">
        <name>Zn(2+)</name>
        <dbReference type="ChEBI" id="CHEBI:29105"/>
    </cofactor>
</comment>
<dbReference type="PANTHER" id="PTHR34448:SF1">
    <property type="entry name" value="BLL6088 PROTEIN"/>
    <property type="match status" value="1"/>
</dbReference>
<dbReference type="GO" id="GO:0008237">
    <property type="term" value="F:metallopeptidase activity"/>
    <property type="evidence" value="ECO:0007669"/>
    <property type="project" value="UniProtKB-KW"/>
</dbReference>
<accession>A0A328VM17</accession>
<proteinExistence type="inferred from homology"/>
<dbReference type="Proteomes" id="UP000248706">
    <property type="component" value="Unassembled WGS sequence"/>
</dbReference>
<evidence type="ECO:0000256" key="4">
    <source>
        <dbReference type="ARBA" id="ARBA00008236"/>
    </source>
</evidence>
<dbReference type="SUPFAM" id="SSF144052">
    <property type="entry name" value="Thermophilic metalloprotease-like"/>
    <property type="match status" value="1"/>
</dbReference>
<evidence type="ECO:0000256" key="8">
    <source>
        <dbReference type="ARBA" id="ARBA00022801"/>
    </source>
</evidence>
<keyword evidence="6" id="KW-0645">Protease</keyword>
<dbReference type="InterPro" id="IPR000787">
    <property type="entry name" value="Peptidase_M29"/>
</dbReference>
<evidence type="ECO:0000313" key="10">
    <source>
        <dbReference type="EMBL" id="RAQ97272.1"/>
    </source>
</evidence>
<comment type="caution">
    <text evidence="10">The sequence shown here is derived from an EMBL/GenBank/DDBJ whole genome shotgun (WGS) entry which is preliminary data.</text>
</comment>
<comment type="cofactor">
    <cofactor evidence="2">
        <name>Mg(2+)</name>
        <dbReference type="ChEBI" id="CHEBI:18420"/>
    </cofactor>
</comment>
<dbReference type="PANTHER" id="PTHR34448">
    <property type="entry name" value="AMINOPEPTIDASE"/>
    <property type="match status" value="1"/>
</dbReference>
<evidence type="ECO:0000313" key="11">
    <source>
        <dbReference type="Proteomes" id="UP000248706"/>
    </source>
</evidence>
<comment type="similarity">
    <text evidence="4">Belongs to the peptidase M29 family.</text>
</comment>
<dbReference type="PRINTS" id="PR00919">
    <property type="entry name" value="THERMOPTASE"/>
</dbReference>
<dbReference type="OrthoDB" id="9803993at2"/>
<keyword evidence="8" id="KW-0378">Hydrolase</keyword>
<keyword evidence="7" id="KW-0479">Metal-binding</keyword>
<dbReference type="GO" id="GO:0006508">
    <property type="term" value="P:proteolysis"/>
    <property type="evidence" value="ECO:0007669"/>
    <property type="project" value="UniProtKB-KW"/>
</dbReference>
<dbReference type="AlphaFoldDB" id="A0A328VM17"/>
<dbReference type="Pfam" id="PF02073">
    <property type="entry name" value="Peptidase_M29"/>
    <property type="match status" value="1"/>
</dbReference>
<evidence type="ECO:0000256" key="2">
    <source>
        <dbReference type="ARBA" id="ARBA00001946"/>
    </source>
</evidence>
<evidence type="ECO:0000256" key="7">
    <source>
        <dbReference type="ARBA" id="ARBA00022723"/>
    </source>
</evidence>
<dbReference type="InterPro" id="IPR035097">
    <property type="entry name" value="M29_N-terminal"/>
</dbReference>
<keyword evidence="9" id="KW-0482">Metalloprotease</keyword>
<evidence type="ECO:0000256" key="1">
    <source>
        <dbReference type="ARBA" id="ARBA00001941"/>
    </source>
</evidence>
<keyword evidence="5" id="KW-0031">Aminopeptidase</keyword>
<evidence type="ECO:0000256" key="3">
    <source>
        <dbReference type="ARBA" id="ARBA00001947"/>
    </source>
</evidence>